<dbReference type="EMBL" id="CP060131">
    <property type="protein sequence ID" value="QNG50451.1"/>
    <property type="molecule type" value="Genomic_DNA"/>
</dbReference>
<accession>A0A7G7MCE0</accession>
<name>A0A7G7MCE0_9PSEU</name>
<keyword evidence="3" id="KW-1185">Reference proteome</keyword>
<dbReference type="KEGG" id="ppel:H6H00_19700"/>
<evidence type="ECO:0000313" key="2">
    <source>
        <dbReference type="EMBL" id="QNG50451.1"/>
    </source>
</evidence>
<reference evidence="2 3" key="1">
    <citation type="submission" date="2020-08" db="EMBL/GenBank/DDBJ databases">
        <authorList>
            <person name="Mo P."/>
        </authorList>
    </citation>
    <scope>NUCLEOTIDE SEQUENCE [LARGE SCALE GENOMIC DNA]</scope>
    <source>
        <strain evidence="2 3">CGMCC 4.1532</strain>
    </source>
</reference>
<sequence length="254" mass="26959">MSGPDYPVLGLPSYETYQLAHIATYIAERLSRYRRSPPGRDGRAERTTAVRDLAGAAAALDGFVDVPSSGALPAPLDVATYRSAKQLITGGARTADIVSLAATGQAGWAVVGHVPGLGAVGARTEAREIADALRTHFMTESVRGLSPWAVTAQPTRIPTLPERVDLAAFVEHLDPSRAADRAVAAELRGTDRRTDAAIQGRFAHVDLDEAMTPPELPTGARNRRAARLEADSGHQRAHDQRRPVRNQGGPTPGG</sequence>
<dbReference type="RefSeq" id="WP_185717213.1">
    <property type="nucleotide sequence ID" value="NZ_BAAAWI010000001.1"/>
</dbReference>
<dbReference type="AlphaFoldDB" id="A0A7G7MCE0"/>
<gene>
    <name evidence="2" type="ORF">H6H00_19700</name>
</gene>
<evidence type="ECO:0000313" key="3">
    <source>
        <dbReference type="Proteomes" id="UP000515728"/>
    </source>
</evidence>
<dbReference type="Proteomes" id="UP000515728">
    <property type="component" value="Chromosome"/>
</dbReference>
<feature type="compositionally biased region" description="Basic and acidic residues" evidence="1">
    <location>
        <begin position="226"/>
        <end position="242"/>
    </location>
</feature>
<protein>
    <submittedName>
        <fullName evidence="2">Uncharacterized protein</fullName>
    </submittedName>
</protein>
<proteinExistence type="predicted"/>
<feature type="region of interest" description="Disordered" evidence="1">
    <location>
        <begin position="204"/>
        <end position="254"/>
    </location>
</feature>
<organism evidence="2 3">
    <name type="scientific">Pseudonocardia petroleophila</name>
    <dbReference type="NCBI Taxonomy" id="37331"/>
    <lineage>
        <taxon>Bacteria</taxon>
        <taxon>Bacillati</taxon>
        <taxon>Actinomycetota</taxon>
        <taxon>Actinomycetes</taxon>
        <taxon>Pseudonocardiales</taxon>
        <taxon>Pseudonocardiaceae</taxon>
        <taxon>Pseudonocardia</taxon>
    </lineage>
</organism>
<evidence type="ECO:0000256" key="1">
    <source>
        <dbReference type="SAM" id="MobiDB-lite"/>
    </source>
</evidence>